<feature type="transmembrane region" description="Helical" evidence="8">
    <location>
        <begin position="294"/>
        <end position="315"/>
    </location>
</feature>
<dbReference type="GO" id="GO:0022857">
    <property type="term" value="F:transmembrane transporter activity"/>
    <property type="evidence" value="ECO:0007669"/>
    <property type="project" value="InterPro"/>
</dbReference>
<dbReference type="PANTHER" id="PTHR48021:SF46">
    <property type="entry name" value="MAJOR FACILITATOR SUPERFAMILY (MFS) PROFILE DOMAIN-CONTAINING PROTEIN"/>
    <property type="match status" value="1"/>
</dbReference>
<feature type="transmembrane region" description="Helical" evidence="8">
    <location>
        <begin position="462"/>
        <end position="481"/>
    </location>
</feature>
<evidence type="ECO:0000256" key="6">
    <source>
        <dbReference type="ARBA" id="ARBA00023180"/>
    </source>
</evidence>
<comment type="subcellular location">
    <subcellularLocation>
        <location evidence="1">Cell membrane</location>
        <topology evidence="1">Multi-pass membrane protein</topology>
    </subcellularLocation>
</comment>
<evidence type="ECO:0000256" key="3">
    <source>
        <dbReference type="ARBA" id="ARBA00022692"/>
    </source>
</evidence>
<keyword evidence="3 8" id="KW-0812">Transmembrane</keyword>
<dbReference type="Pfam" id="PF00083">
    <property type="entry name" value="Sugar_tr"/>
    <property type="match status" value="1"/>
</dbReference>
<dbReference type="InterPro" id="IPR050549">
    <property type="entry name" value="MFS_Trehalose_Transporter"/>
</dbReference>
<feature type="transmembrane region" description="Helical" evidence="8">
    <location>
        <begin position="210"/>
        <end position="231"/>
    </location>
</feature>
<dbReference type="PANTHER" id="PTHR48021">
    <property type="match status" value="1"/>
</dbReference>
<organism evidence="10">
    <name type="scientific">Phaedon cochleariae</name>
    <name type="common">Mustard beetle</name>
    <dbReference type="NCBI Taxonomy" id="80249"/>
    <lineage>
        <taxon>Eukaryota</taxon>
        <taxon>Metazoa</taxon>
        <taxon>Ecdysozoa</taxon>
        <taxon>Arthropoda</taxon>
        <taxon>Hexapoda</taxon>
        <taxon>Insecta</taxon>
        <taxon>Pterygota</taxon>
        <taxon>Neoptera</taxon>
        <taxon>Endopterygota</taxon>
        <taxon>Coleoptera</taxon>
        <taxon>Polyphaga</taxon>
        <taxon>Cucujiformia</taxon>
        <taxon>Chrysomeloidea</taxon>
        <taxon>Chrysomelidae</taxon>
        <taxon>Chrysomelinae</taxon>
        <taxon>Chrysomelini</taxon>
        <taxon>Phaedon</taxon>
    </lineage>
</organism>
<feature type="transmembrane region" description="Helical" evidence="8">
    <location>
        <begin position="327"/>
        <end position="349"/>
    </location>
</feature>
<keyword evidence="10" id="KW-0762">Sugar transport</keyword>
<reference evidence="10" key="2">
    <citation type="journal article" date="2014" name="Proc. R. Soc. B">
        <title>Independently recruited oxidases from the glucose-methanol-choline oxidoreductase family enabled chemical defences in leaf beetle larvae (subtribe Chrysomelina) to evolve.</title>
        <authorList>
            <person name="Rahfeld P."/>
            <person name="Kirsch R."/>
            <person name="Kugel S."/>
            <person name="Wielsch N."/>
            <person name="Stock M."/>
            <person name="Groth M."/>
            <person name="Boland W."/>
            <person name="Burse A."/>
        </authorList>
    </citation>
    <scope>NUCLEOTIDE SEQUENCE</scope>
</reference>
<feature type="transmembrane region" description="Helical" evidence="8">
    <location>
        <begin position="57"/>
        <end position="81"/>
    </location>
</feature>
<dbReference type="SUPFAM" id="SSF103473">
    <property type="entry name" value="MFS general substrate transporter"/>
    <property type="match status" value="1"/>
</dbReference>
<evidence type="ECO:0000259" key="9">
    <source>
        <dbReference type="PROSITE" id="PS50850"/>
    </source>
</evidence>
<feature type="transmembrane region" description="Helical" evidence="8">
    <location>
        <begin position="101"/>
        <end position="120"/>
    </location>
</feature>
<evidence type="ECO:0000313" key="10">
    <source>
        <dbReference type="EMBL" id="JAB84590.1"/>
    </source>
</evidence>
<evidence type="ECO:0000256" key="4">
    <source>
        <dbReference type="ARBA" id="ARBA00022989"/>
    </source>
</evidence>
<dbReference type="Gene3D" id="1.20.1250.20">
    <property type="entry name" value="MFS general substrate transporter like domains"/>
    <property type="match status" value="1"/>
</dbReference>
<reference evidence="10" key="1">
    <citation type="journal article" date="2013" name="PLoS ONE">
        <title>Putative Sugar Transporters of the Mustard Leaf Beetle Phaedon cochleariae: Their Phylogeny and Role for Nutrient Supply in Larval Defensive Glands.</title>
        <authorList>
            <person name="Stock M."/>
            <person name="Gretscher R.R."/>
            <person name="Groth M."/>
            <person name="Eiserloh S."/>
            <person name="Boland W."/>
            <person name="Burse A."/>
        </authorList>
    </citation>
    <scope>NUCLEOTIDE SEQUENCE</scope>
</reference>
<evidence type="ECO:0000256" key="2">
    <source>
        <dbReference type="ARBA" id="ARBA00022475"/>
    </source>
</evidence>
<dbReference type="FunFam" id="1.20.1250.20:FF:000055">
    <property type="entry name" value="Facilitated trehalose transporter Tret1-2 homolog"/>
    <property type="match status" value="1"/>
</dbReference>
<keyword evidence="5 8" id="KW-0472">Membrane</keyword>
<feature type="transmembrane region" description="Helical" evidence="8">
    <location>
        <begin position="430"/>
        <end position="450"/>
    </location>
</feature>
<keyword evidence="2" id="KW-1003">Cell membrane</keyword>
<evidence type="ECO:0000256" key="8">
    <source>
        <dbReference type="SAM" id="Phobius"/>
    </source>
</evidence>
<proteinExistence type="inferred from homology"/>
<keyword evidence="4 8" id="KW-1133">Transmembrane helix</keyword>
<evidence type="ECO:0000256" key="7">
    <source>
        <dbReference type="ARBA" id="ARBA00024348"/>
    </source>
</evidence>
<keyword evidence="10" id="KW-0813">Transport</keyword>
<dbReference type="InterPro" id="IPR020846">
    <property type="entry name" value="MFS_dom"/>
</dbReference>
<dbReference type="PROSITE" id="PS50850">
    <property type="entry name" value="MFS"/>
    <property type="match status" value="1"/>
</dbReference>
<dbReference type="GO" id="GO:0005886">
    <property type="term" value="C:plasma membrane"/>
    <property type="evidence" value="ECO:0007669"/>
    <property type="project" value="UniProtKB-SubCell"/>
</dbReference>
<sequence length="509" mass="56863">MASVYSCVNLIRNQITFNIYTHIYLVHIDALGCFGLIANMHCRDIRSFCDDGRCFQFFAALIANLMAISDGMTVGWTAPMIPYFLSEDSHIRMTVIETEWLETYLLIGAIVGLPLTIYFVDRIGRKKSLLLSSFVLLVAWMMIALADKIEYIYIARVMSGMGGDMAFVAAPMYIAEIADQKIRGFLSSVIYLMMLIGVMTVYTVGPYLPFYVPSIIGGVLLTIELIVFSLLPETPYFLLFRNKIEEAEKSLIKFRSSSESIKEELREISVAVERQKLERGKPQDIVLVKSYRKAMLIMAVLNTAQQLSSINVILMNMHQILGEAGSIYVHPPIAAIIFAGLMLVAALSASCSIDNFGRKKLLVMSSILTSLSLLALAVYFHIKESGLEYRRISWIPIVSVMVYAAVYKFGLGMVPIVITAEIFASKMKAIGMTIADGVYVSMAICSIQLYNILKDNLGMHAPFYLFSLCAFLTSIFVIFFIPETKGKSLDEIQIILEGKRVDRSISEVS</sequence>
<dbReference type="InterPro" id="IPR036259">
    <property type="entry name" value="MFS_trans_sf"/>
</dbReference>
<feature type="transmembrane region" description="Helical" evidence="8">
    <location>
        <begin position="19"/>
        <end position="37"/>
    </location>
</feature>
<dbReference type="InterPro" id="IPR005829">
    <property type="entry name" value="Sugar_transporter_CS"/>
</dbReference>
<protein>
    <submittedName>
        <fullName evidence="10">Putative sugar transporter</fullName>
    </submittedName>
</protein>
<feature type="transmembrane region" description="Helical" evidence="8">
    <location>
        <begin position="185"/>
        <end position="204"/>
    </location>
</feature>
<feature type="transmembrane region" description="Helical" evidence="8">
    <location>
        <begin position="152"/>
        <end position="173"/>
    </location>
</feature>
<comment type="similarity">
    <text evidence="7">Belongs to the major facilitator superfamily. Sugar transporter (TC 2.A.1.1) family. Trehalose transporter subfamily.</text>
</comment>
<dbReference type="AlphaFoldDB" id="W4VRW9"/>
<dbReference type="PRINTS" id="PR00171">
    <property type="entry name" value="SUGRTRNSPORT"/>
</dbReference>
<dbReference type="PROSITE" id="PS00216">
    <property type="entry name" value="SUGAR_TRANSPORT_1"/>
    <property type="match status" value="2"/>
</dbReference>
<accession>W4VRW9</accession>
<feature type="transmembrane region" description="Helical" evidence="8">
    <location>
        <begin position="361"/>
        <end position="382"/>
    </location>
</feature>
<dbReference type="EMBL" id="GAPU01000047">
    <property type="protein sequence ID" value="JAB84590.1"/>
    <property type="molecule type" value="Transcribed_RNA"/>
</dbReference>
<evidence type="ECO:0000256" key="1">
    <source>
        <dbReference type="ARBA" id="ARBA00004651"/>
    </source>
</evidence>
<dbReference type="InterPro" id="IPR003663">
    <property type="entry name" value="Sugar/inositol_transpt"/>
</dbReference>
<keyword evidence="6" id="KW-0325">Glycoprotein</keyword>
<evidence type="ECO:0000256" key="5">
    <source>
        <dbReference type="ARBA" id="ARBA00023136"/>
    </source>
</evidence>
<feature type="transmembrane region" description="Helical" evidence="8">
    <location>
        <begin position="129"/>
        <end position="146"/>
    </location>
</feature>
<dbReference type="OrthoDB" id="6133115at2759"/>
<feature type="domain" description="Major facilitator superfamily (MFS) profile" evidence="9">
    <location>
        <begin position="56"/>
        <end position="485"/>
    </location>
</feature>
<name>W4VRW9_PHACE</name>
<feature type="transmembrane region" description="Helical" evidence="8">
    <location>
        <begin position="394"/>
        <end position="418"/>
    </location>
</feature>
<dbReference type="InterPro" id="IPR005828">
    <property type="entry name" value="MFS_sugar_transport-like"/>
</dbReference>